<feature type="compositionally biased region" description="Polar residues" evidence="1">
    <location>
        <begin position="288"/>
        <end position="303"/>
    </location>
</feature>
<feature type="region of interest" description="Disordered" evidence="1">
    <location>
        <begin position="662"/>
        <end position="683"/>
    </location>
</feature>
<name>A0A6A5Z5I4_9PLEO</name>
<dbReference type="Proteomes" id="UP000799770">
    <property type="component" value="Unassembled WGS sequence"/>
</dbReference>
<dbReference type="OrthoDB" id="3801338at2759"/>
<feature type="compositionally biased region" description="Basic and acidic residues" evidence="1">
    <location>
        <begin position="196"/>
        <end position="207"/>
    </location>
</feature>
<sequence>MYSFTVTETSQNVFPGSIKMHVGGSQKQRRIQARQEKEARARSTTVPKDGSTFSSASTSSDTSTSSSSSGSSNSSAGSDAAQSLAPSKSPKPKFLPARVFSLSVTSKDTKAHKHPAKKGSNDAMKESPSVMNKAVSTSEKKTAPITTKPTPIASLEAATQTGFRVNNRLDETIPQNQDHHAHVKKPATHTRSPMKAIDKTEPKKSPSPDRNSVKRPHGLRDTTVEKPKKERVKTQVVEEIDEDGNWDRKVEVGEDGTERSPSSPKSSRSALGKTLVDSNPFAALGDDTSASTVSRKPSKQQPKITKKRNSKQTTVANIEQVKQQTAPVPASGKKTMPPQGVKAPKAASATAQRTRQPLQQSHLARYLRQFAPLTDKSTTEAPVPPEVVIKVNEFPGLPPPRPEVFSKISLRLQEEAWKAAAANAAAQVSKTSGMRSPEDLATGVSSTDETSSGPRFIAQKLDNFLAMSPTEREWLVEGPTINIELGKMVVHDVPKRFAMAVSPPINSYFTRYPYAPVYKIYERDVEANAVFTLLRDWPEEVTKAKYFQTPQPWRFNDLVKDLAVLRAAKVLGMDKYTVVTSNAYWNYLRYQLPTYEDIATLEKGAASSKQYDHYYRSLVNNLAHQRHQRKIRDVGDFKKFLAEHPKLKADIAAVDKVNAERNRAKRQHQPKKLAGKDQVIVLG</sequence>
<gene>
    <name evidence="2" type="ORF">BDV96DRAFT_632539</name>
</gene>
<protein>
    <submittedName>
        <fullName evidence="2">Uncharacterized protein</fullName>
    </submittedName>
</protein>
<accession>A0A6A5Z5I4</accession>
<feature type="region of interest" description="Disordered" evidence="1">
    <location>
        <begin position="15"/>
        <end position="359"/>
    </location>
</feature>
<feature type="compositionally biased region" description="Polar residues" evidence="1">
    <location>
        <begin position="443"/>
        <end position="452"/>
    </location>
</feature>
<evidence type="ECO:0000313" key="3">
    <source>
        <dbReference type="Proteomes" id="UP000799770"/>
    </source>
</evidence>
<feature type="compositionally biased region" description="Low complexity" evidence="1">
    <location>
        <begin position="49"/>
        <end position="83"/>
    </location>
</feature>
<feature type="compositionally biased region" description="Basic and acidic residues" evidence="1">
    <location>
        <begin position="245"/>
        <end position="258"/>
    </location>
</feature>
<evidence type="ECO:0000256" key="1">
    <source>
        <dbReference type="SAM" id="MobiDB-lite"/>
    </source>
</evidence>
<organism evidence="2 3">
    <name type="scientific">Lophiotrema nucula</name>
    <dbReference type="NCBI Taxonomy" id="690887"/>
    <lineage>
        <taxon>Eukaryota</taxon>
        <taxon>Fungi</taxon>
        <taxon>Dikarya</taxon>
        <taxon>Ascomycota</taxon>
        <taxon>Pezizomycotina</taxon>
        <taxon>Dothideomycetes</taxon>
        <taxon>Pleosporomycetidae</taxon>
        <taxon>Pleosporales</taxon>
        <taxon>Lophiotremataceae</taxon>
        <taxon>Lophiotrema</taxon>
    </lineage>
</organism>
<feature type="compositionally biased region" description="Basic and acidic residues" evidence="1">
    <location>
        <begin position="218"/>
        <end position="228"/>
    </location>
</feature>
<reference evidence="2" key="1">
    <citation type="journal article" date="2020" name="Stud. Mycol.">
        <title>101 Dothideomycetes genomes: a test case for predicting lifestyles and emergence of pathogens.</title>
        <authorList>
            <person name="Haridas S."/>
            <person name="Albert R."/>
            <person name="Binder M."/>
            <person name="Bloem J."/>
            <person name="Labutti K."/>
            <person name="Salamov A."/>
            <person name="Andreopoulos B."/>
            <person name="Baker S."/>
            <person name="Barry K."/>
            <person name="Bills G."/>
            <person name="Bluhm B."/>
            <person name="Cannon C."/>
            <person name="Castanera R."/>
            <person name="Culley D."/>
            <person name="Daum C."/>
            <person name="Ezra D."/>
            <person name="Gonzalez J."/>
            <person name="Henrissat B."/>
            <person name="Kuo A."/>
            <person name="Liang C."/>
            <person name="Lipzen A."/>
            <person name="Lutzoni F."/>
            <person name="Magnuson J."/>
            <person name="Mondo S."/>
            <person name="Nolan M."/>
            <person name="Ohm R."/>
            <person name="Pangilinan J."/>
            <person name="Park H.-J."/>
            <person name="Ramirez L."/>
            <person name="Alfaro M."/>
            <person name="Sun H."/>
            <person name="Tritt A."/>
            <person name="Yoshinaga Y."/>
            <person name="Zwiers L.-H."/>
            <person name="Turgeon B."/>
            <person name="Goodwin S."/>
            <person name="Spatafora J."/>
            <person name="Crous P."/>
            <person name="Grigoriev I."/>
        </authorList>
    </citation>
    <scope>NUCLEOTIDE SEQUENCE</scope>
    <source>
        <strain evidence="2">CBS 627.86</strain>
    </source>
</reference>
<dbReference type="AlphaFoldDB" id="A0A6A5Z5I4"/>
<feature type="region of interest" description="Disordered" evidence="1">
    <location>
        <begin position="428"/>
        <end position="452"/>
    </location>
</feature>
<feature type="compositionally biased region" description="Polar residues" evidence="1">
    <location>
        <begin position="349"/>
        <end position="359"/>
    </location>
</feature>
<feature type="compositionally biased region" description="Low complexity" evidence="1">
    <location>
        <begin position="259"/>
        <end position="269"/>
    </location>
</feature>
<feature type="compositionally biased region" description="Low complexity" evidence="1">
    <location>
        <begin position="143"/>
        <end position="153"/>
    </location>
</feature>
<evidence type="ECO:0000313" key="2">
    <source>
        <dbReference type="EMBL" id="KAF2114376.1"/>
    </source>
</evidence>
<feature type="compositionally biased region" description="Basic residues" evidence="1">
    <location>
        <begin position="663"/>
        <end position="673"/>
    </location>
</feature>
<dbReference type="EMBL" id="ML977325">
    <property type="protein sequence ID" value="KAF2114376.1"/>
    <property type="molecule type" value="Genomic_DNA"/>
</dbReference>
<feature type="compositionally biased region" description="Polar residues" evidence="1">
    <location>
        <begin position="311"/>
        <end position="326"/>
    </location>
</feature>
<keyword evidence="3" id="KW-1185">Reference proteome</keyword>
<proteinExistence type="predicted"/>